<protein>
    <submittedName>
        <fullName evidence="2">Uncharacterized protein</fullName>
    </submittedName>
</protein>
<feature type="region of interest" description="Disordered" evidence="1">
    <location>
        <begin position="62"/>
        <end position="85"/>
    </location>
</feature>
<dbReference type="Proteomes" id="UP000225977">
    <property type="component" value="Segment"/>
</dbReference>
<reference evidence="3" key="1">
    <citation type="submission" date="2016-02" db="EMBL/GenBank/DDBJ databases">
        <authorList>
            <person name="Mokah H."/>
            <person name="Prakash A."/>
            <person name="Horton L."/>
            <person name="Cochran E."/>
            <person name="Foltz S."/>
            <person name="Olszewski N."/>
            <person name="Jeyasankar M."/>
            <person name="Sehgal N."/>
            <person name="Miller A."/>
            <person name="Luong A."/>
            <person name="Miller R."/>
            <person name="Afzal A."/>
            <person name="Dandamudi K."/>
            <person name="Yoo S."/>
            <person name="Shi R."/>
            <person name="Carvalho R."/>
            <person name="Koparde V.N."/>
            <person name="Lee V."/>
            <person name="Buck G."/>
            <person name="Serrano M.G."/>
            <person name="Johnson A."/>
        </authorList>
    </citation>
    <scope>NUCLEOTIDE SEQUENCE [LARGE SCALE GENOMIC DNA]</scope>
</reference>
<evidence type="ECO:0000313" key="3">
    <source>
        <dbReference type="Proteomes" id="UP000225977"/>
    </source>
</evidence>
<gene>
    <name evidence="2" type="ORF">JUGLONE_270</name>
</gene>
<accession>A0A143FIT3</accession>
<organism evidence="2 3">
    <name type="scientific">Bacillus phage Juglone</name>
    <dbReference type="NCBI Taxonomy" id="1805949"/>
    <lineage>
        <taxon>Viruses</taxon>
        <taxon>Duplodnaviria</taxon>
        <taxon>Heunggongvirae</taxon>
        <taxon>Uroviricota</taxon>
        <taxon>Caudoviricetes</taxon>
        <taxon>Herelleviridae</taxon>
        <taxon>Bastillevirinae</taxon>
        <taxon>Bequatrovirus</taxon>
        <taxon>Bequatrovirus troll</taxon>
    </lineage>
</organism>
<evidence type="ECO:0000256" key="1">
    <source>
        <dbReference type="SAM" id="MobiDB-lite"/>
    </source>
</evidence>
<dbReference type="EMBL" id="KU737345">
    <property type="protein sequence ID" value="AMW61542.1"/>
    <property type="molecule type" value="Genomic_DNA"/>
</dbReference>
<evidence type="ECO:0000313" key="2">
    <source>
        <dbReference type="EMBL" id="AMW61542.1"/>
    </source>
</evidence>
<name>A0A143FIT3_9CAUD</name>
<proteinExistence type="predicted"/>
<sequence>MRDIEYILDDLDKWAHILTGLLIEVVKDISEEEKEHFENEIEFVRDKIEALQNELEEVEREEARRFNTANERAMSEAGHNERDFL</sequence>